<name>A0A1B0CKP9_LUTLO</name>
<organism evidence="1 2">
    <name type="scientific">Lutzomyia longipalpis</name>
    <name type="common">Sand fly</name>
    <dbReference type="NCBI Taxonomy" id="7200"/>
    <lineage>
        <taxon>Eukaryota</taxon>
        <taxon>Metazoa</taxon>
        <taxon>Ecdysozoa</taxon>
        <taxon>Arthropoda</taxon>
        <taxon>Hexapoda</taxon>
        <taxon>Insecta</taxon>
        <taxon>Pterygota</taxon>
        <taxon>Neoptera</taxon>
        <taxon>Endopterygota</taxon>
        <taxon>Diptera</taxon>
        <taxon>Nematocera</taxon>
        <taxon>Psychodoidea</taxon>
        <taxon>Psychodidae</taxon>
        <taxon>Lutzomyia</taxon>
        <taxon>Lutzomyia</taxon>
    </lineage>
</organism>
<dbReference type="AlphaFoldDB" id="A0A1B0CKP9"/>
<dbReference type="VEuPathDB" id="VectorBase:LLOJ005186"/>
<keyword evidence="2" id="KW-1185">Reference proteome</keyword>
<reference evidence="1" key="1">
    <citation type="submission" date="2020-05" db="UniProtKB">
        <authorList>
            <consortium name="EnsemblMetazoa"/>
        </authorList>
    </citation>
    <scope>IDENTIFICATION</scope>
    <source>
        <strain evidence="1">Jacobina</strain>
    </source>
</reference>
<sequence length="98" mass="11150">MFLQFLPDEFPAISVESFQGFLNFIPLGIVLKPLEAVRIEIIRQNQFHLEVPEFAVNCLNLIHNCPAIGNFVQENLPNEPAIGEKVLLEIYMHNMSNA</sequence>
<evidence type="ECO:0000313" key="2">
    <source>
        <dbReference type="Proteomes" id="UP000092461"/>
    </source>
</evidence>
<dbReference type="Proteomes" id="UP000092461">
    <property type="component" value="Unassembled WGS sequence"/>
</dbReference>
<protein>
    <submittedName>
        <fullName evidence="1">Uncharacterized protein</fullName>
    </submittedName>
</protein>
<dbReference type="EnsemblMetazoa" id="LLOJ005186-RA">
    <property type="protein sequence ID" value="LLOJ005186-PA"/>
    <property type="gene ID" value="LLOJ005186"/>
</dbReference>
<accession>A0A1B0CKP9</accession>
<dbReference type="EMBL" id="AJWK01016511">
    <property type="status" value="NOT_ANNOTATED_CDS"/>
    <property type="molecule type" value="Genomic_DNA"/>
</dbReference>
<proteinExistence type="predicted"/>
<evidence type="ECO:0000313" key="1">
    <source>
        <dbReference type="EnsemblMetazoa" id="LLOJ005186-PA"/>
    </source>
</evidence>